<protein>
    <recommendedName>
        <fullName evidence="8">Indole-3-glycerol phosphate synthase</fullName>
        <shortName evidence="8">IGPS</shortName>
        <ecNumber evidence="8">4.1.1.48</ecNumber>
    </recommendedName>
</protein>
<keyword evidence="5 8" id="KW-0822">Tryptophan biosynthesis</keyword>
<name>A0A942A231_9BACT</name>
<dbReference type="HAMAP" id="MF_00134_B">
    <property type="entry name" value="IGPS_B"/>
    <property type="match status" value="1"/>
</dbReference>
<evidence type="ECO:0000256" key="6">
    <source>
        <dbReference type="ARBA" id="ARBA00023141"/>
    </source>
</evidence>
<evidence type="ECO:0000256" key="1">
    <source>
        <dbReference type="ARBA" id="ARBA00001633"/>
    </source>
</evidence>
<dbReference type="EMBL" id="JAANXD010000051">
    <property type="protein sequence ID" value="MBS1258181.1"/>
    <property type="molecule type" value="Genomic_DNA"/>
</dbReference>
<dbReference type="PANTHER" id="PTHR22854">
    <property type="entry name" value="TRYPTOPHAN BIOSYNTHESIS PROTEIN"/>
    <property type="match status" value="1"/>
</dbReference>
<dbReference type="GO" id="GO:0004425">
    <property type="term" value="F:indole-3-glycerol-phosphate synthase activity"/>
    <property type="evidence" value="ECO:0007669"/>
    <property type="project" value="UniProtKB-UniRule"/>
</dbReference>
<evidence type="ECO:0000256" key="8">
    <source>
        <dbReference type="HAMAP-Rule" id="MF_00134"/>
    </source>
</evidence>
<evidence type="ECO:0000313" key="11">
    <source>
        <dbReference type="Proteomes" id="UP000722750"/>
    </source>
</evidence>
<dbReference type="InterPro" id="IPR045186">
    <property type="entry name" value="Indole-3-glycerol_P_synth"/>
</dbReference>
<dbReference type="Pfam" id="PF00218">
    <property type="entry name" value="IGPS"/>
    <property type="match status" value="1"/>
</dbReference>
<reference evidence="10" key="1">
    <citation type="journal article" date="2021" name="ISME J.">
        <title>Fine-scale metabolic discontinuity in a stratified prokaryote microbiome of a Red Sea deep halocline.</title>
        <authorList>
            <person name="Michoud G."/>
            <person name="Ngugi D.K."/>
            <person name="Barozzi A."/>
            <person name="Merlino G."/>
            <person name="Calleja M.L."/>
            <person name="Delgado-Huertas A."/>
            <person name="Moran X.A.G."/>
            <person name="Daffonchio D."/>
        </authorList>
    </citation>
    <scope>NUCLEOTIDE SEQUENCE</scope>
    <source>
        <strain evidence="10">SuakinDeep_MAG55_1</strain>
    </source>
</reference>
<gene>
    <name evidence="8" type="primary">trpC</name>
    <name evidence="10" type="ORF">MAG551_01234</name>
</gene>
<feature type="domain" description="Indole-3-glycerol phosphate synthase" evidence="9">
    <location>
        <begin position="10"/>
        <end position="262"/>
    </location>
</feature>
<dbReference type="GO" id="GO:0004640">
    <property type="term" value="F:phosphoribosylanthranilate isomerase activity"/>
    <property type="evidence" value="ECO:0007669"/>
    <property type="project" value="TreeGrafter"/>
</dbReference>
<keyword evidence="4 8" id="KW-0210">Decarboxylase</keyword>
<dbReference type="CDD" id="cd00331">
    <property type="entry name" value="IGPS"/>
    <property type="match status" value="1"/>
</dbReference>
<evidence type="ECO:0000313" key="10">
    <source>
        <dbReference type="EMBL" id="MBS1258181.1"/>
    </source>
</evidence>
<dbReference type="FunFam" id="3.20.20.70:FF:000024">
    <property type="entry name" value="Indole-3-glycerol phosphate synthase"/>
    <property type="match status" value="1"/>
</dbReference>
<dbReference type="InterPro" id="IPR001468">
    <property type="entry name" value="Indole-3-GlycerolPSynthase_CS"/>
</dbReference>
<proteinExistence type="inferred from homology"/>
<comment type="pathway">
    <text evidence="2 8">Amino-acid biosynthesis; L-tryptophan biosynthesis; L-tryptophan from chorismate: step 4/5.</text>
</comment>
<organism evidence="10 11">
    <name type="scientific">Candidatus Scalindua arabica</name>
    <dbReference type="NCBI Taxonomy" id="1127984"/>
    <lineage>
        <taxon>Bacteria</taxon>
        <taxon>Pseudomonadati</taxon>
        <taxon>Planctomycetota</taxon>
        <taxon>Candidatus Brocadiia</taxon>
        <taxon>Candidatus Brocadiales</taxon>
        <taxon>Candidatus Scalinduaceae</taxon>
        <taxon>Candidatus Scalindua</taxon>
    </lineage>
</organism>
<evidence type="ECO:0000256" key="7">
    <source>
        <dbReference type="ARBA" id="ARBA00023239"/>
    </source>
</evidence>
<evidence type="ECO:0000256" key="5">
    <source>
        <dbReference type="ARBA" id="ARBA00022822"/>
    </source>
</evidence>
<dbReference type="Proteomes" id="UP000722750">
    <property type="component" value="Unassembled WGS sequence"/>
</dbReference>
<dbReference type="Gene3D" id="3.20.20.70">
    <property type="entry name" value="Aldolase class I"/>
    <property type="match status" value="1"/>
</dbReference>
<dbReference type="InterPro" id="IPR013785">
    <property type="entry name" value="Aldolase_TIM"/>
</dbReference>
<dbReference type="AlphaFoldDB" id="A0A942A231"/>
<keyword evidence="7 8" id="KW-0456">Lyase</keyword>
<dbReference type="GO" id="GO:0000162">
    <property type="term" value="P:L-tryptophan biosynthetic process"/>
    <property type="evidence" value="ECO:0007669"/>
    <property type="project" value="UniProtKB-UniRule"/>
</dbReference>
<dbReference type="NCBIfam" id="NF001377">
    <property type="entry name" value="PRK00278.2-4"/>
    <property type="match status" value="1"/>
</dbReference>
<dbReference type="EC" id="4.1.1.48" evidence="8"/>
<comment type="catalytic activity">
    <reaction evidence="1 8">
        <text>1-(2-carboxyphenylamino)-1-deoxy-D-ribulose 5-phosphate + H(+) = (1S,2R)-1-C-(indol-3-yl)glycerol 3-phosphate + CO2 + H2O</text>
        <dbReference type="Rhea" id="RHEA:23476"/>
        <dbReference type="ChEBI" id="CHEBI:15377"/>
        <dbReference type="ChEBI" id="CHEBI:15378"/>
        <dbReference type="ChEBI" id="CHEBI:16526"/>
        <dbReference type="ChEBI" id="CHEBI:58613"/>
        <dbReference type="ChEBI" id="CHEBI:58866"/>
        <dbReference type="EC" id="4.1.1.48"/>
    </reaction>
</comment>
<evidence type="ECO:0000256" key="2">
    <source>
        <dbReference type="ARBA" id="ARBA00004696"/>
    </source>
</evidence>
<accession>A0A942A231</accession>
<keyword evidence="3 8" id="KW-0028">Amino-acid biosynthesis</keyword>
<comment type="caution">
    <text evidence="10">The sequence shown here is derived from an EMBL/GenBank/DDBJ whole genome shotgun (WGS) entry which is preliminary data.</text>
</comment>
<dbReference type="InterPro" id="IPR011060">
    <property type="entry name" value="RibuloseP-bd_barrel"/>
</dbReference>
<evidence type="ECO:0000259" key="9">
    <source>
        <dbReference type="Pfam" id="PF00218"/>
    </source>
</evidence>
<dbReference type="PANTHER" id="PTHR22854:SF2">
    <property type="entry name" value="INDOLE-3-GLYCEROL-PHOSPHATE SYNTHASE"/>
    <property type="match status" value="1"/>
</dbReference>
<dbReference type="InterPro" id="IPR013798">
    <property type="entry name" value="Indole-3-glycerol_P_synth_dom"/>
</dbReference>
<evidence type="ECO:0000256" key="4">
    <source>
        <dbReference type="ARBA" id="ARBA00022793"/>
    </source>
</evidence>
<sequence length="265" mass="29632">MRARTGILILDKIYSHKLKEVEEAKKLVSIESLREGCKGSPQTGKFSGAIKRDNGIKFIAEVKKASPSAGIIREDFNHVNIAMEYEAGGASAISVLTDKEFFMGDIKYLTEIKQLVNVPVLRKDFIIDQYQIYEARAAGADSILLIARILTKEQIDTFLALAHELEMECLVEVHNKDELEKVMETESAIIGINNRNLDTLETNLETTFQLYPLIPEGKIIVSESGIKTRADILKLEEAGIDAILIGETLMRSKDIFLKTKELFGN</sequence>
<dbReference type="PROSITE" id="PS00614">
    <property type="entry name" value="IGPS"/>
    <property type="match status" value="1"/>
</dbReference>
<dbReference type="SUPFAM" id="SSF51366">
    <property type="entry name" value="Ribulose-phoshate binding barrel"/>
    <property type="match status" value="1"/>
</dbReference>
<keyword evidence="6 8" id="KW-0057">Aromatic amino acid biosynthesis</keyword>
<evidence type="ECO:0000256" key="3">
    <source>
        <dbReference type="ARBA" id="ARBA00022605"/>
    </source>
</evidence>
<comment type="similarity">
    <text evidence="8">Belongs to the TrpC family.</text>
</comment>